<evidence type="ECO:0000256" key="1">
    <source>
        <dbReference type="SAM" id="Phobius"/>
    </source>
</evidence>
<keyword evidence="1" id="KW-1133">Transmembrane helix</keyword>
<gene>
    <name evidence="2" type="ORF">J2739_002516</name>
</gene>
<evidence type="ECO:0000313" key="3">
    <source>
        <dbReference type="Proteomes" id="UP001184230"/>
    </source>
</evidence>
<sequence>MHKRLQRLSAWLFLLASITLFSLVAMEIIFPPPALSPPPERSLLDLLEFDLPDPQLLAVAVALVADLAAFICLIVTTLLGWLEVRHHHHHHHHDHDHDHHDHHHHHRHAA</sequence>
<keyword evidence="3" id="KW-1185">Reference proteome</keyword>
<keyword evidence="1" id="KW-0472">Membrane</keyword>
<protein>
    <submittedName>
        <fullName evidence="2">Uncharacterized protein</fullName>
    </submittedName>
</protein>
<feature type="transmembrane region" description="Helical" evidence="1">
    <location>
        <begin position="55"/>
        <end position="82"/>
    </location>
</feature>
<dbReference type="EMBL" id="JAVDRF010000004">
    <property type="protein sequence ID" value="MDR6536743.1"/>
    <property type="molecule type" value="Genomic_DNA"/>
</dbReference>
<feature type="transmembrane region" description="Helical" evidence="1">
    <location>
        <begin position="12"/>
        <end position="35"/>
    </location>
</feature>
<dbReference type="Proteomes" id="UP001184230">
    <property type="component" value="Unassembled WGS sequence"/>
</dbReference>
<proteinExistence type="predicted"/>
<accession>A0ABU1NEI0</accession>
<keyword evidence="1" id="KW-0812">Transmembrane</keyword>
<name>A0ABU1NEI0_9BURK</name>
<organism evidence="2 3">
    <name type="scientific">Variovorax soli</name>
    <dbReference type="NCBI Taxonomy" id="376815"/>
    <lineage>
        <taxon>Bacteria</taxon>
        <taxon>Pseudomonadati</taxon>
        <taxon>Pseudomonadota</taxon>
        <taxon>Betaproteobacteria</taxon>
        <taxon>Burkholderiales</taxon>
        <taxon>Comamonadaceae</taxon>
        <taxon>Variovorax</taxon>
    </lineage>
</organism>
<comment type="caution">
    <text evidence="2">The sequence shown here is derived from an EMBL/GenBank/DDBJ whole genome shotgun (WGS) entry which is preliminary data.</text>
</comment>
<reference evidence="2 3" key="1">
    <citation type="submission" date="2023-07" db="EMBL/GenBank/DDBJ databases">
        <title>Sorghum-associated microbial communities from plants grown in Nebraska, USA.</title>
        <authorList>
            <person name="Schachtman D."/>
        </authorList>
    </citation>
    <scope>NUCLEOTIDE SEQUENCE [LARGE SCALE GENOMIC DNA]</scope>
    <source>
        <strain evidence="2 3">DS1781</strain>
    </source>
</reference>
<evidence type="ECO:0000313" key="2">
    <source>
        <dbReference type="EMBL" id="MDR6536743.1"/>
    </source>
</evidence>